<keyword evidence="2" id="KW-1133">Transmembrane helix</keyword>
<protein>
    <submittedName>
        <fullName evidence="3">Uncharacterized protein</fullName>
    </submittedName>
</protein>
<evidence type="ECO:0000256" key="2">
    <source>
        <dbReference type="SAM" id="Phobius"/>
    </source>
</evidence>
<organism evidence="3 4">
    <name type="scientific">Thanatephorus cucumeris (strain AG1-IB / isolate 7/3/14)</name>
    <name type="common">Lettuce bottom rot fungus</name>
    <name type="synonym">Rhizoctonia solani</name>
    <dbReference type="NCBI Taxonomy" id="1108050"/>
    <lineage>
        <taxon>Eukaryota</taxon>
        <taxon>Fungi</taxon>
        <taxon>Dikarya</taxon>
        <taxon>Basidiomycota</taxon>
        <taxon>Agaricomycotina</taxon>
        <taxon>Agaricomycetes</taxon>
        <taxon>Cantharellales</taxon>
        <taxon>Ceratobasidiaceae</taxon>
        <taxon>Rhizoctonia</taxon>
        <taxon>Rhizoctonia solani AG-1</taxon>
    </lineage>
</organism>
<dbReference type="AlphaFoldDB" id="A0A0B7FA22"/>
<evidence type="ECO:0000313" key="3">
    <source>
        <dbReference type="EMBL" id="CEL53764.1"/>
    </source>
</evidence>
<feature type="compositionally biased region" description="Basic and acidic residues" evidence="1">
    <location>
        <begin position="114"/>
        <end position="131"/>
    </location>
</feature>
<dbReference type="Proteomes" id="UP000059188">
    <property type="component" value="Unassembled WGS sequence"/>
</dbReference>
<keyword evidence="4" id="KW-1185">Reference proteome</keyword>
<proteinExistence type="predicted"/>
<evidence type="ECO:0000313" key="4">
    <source>
        <dbReference type="Proteomes" id="UP000059188"/>
    </source>
</evidence>
<accession>A0A0B7FA22</accession>
<dbReference type="OrthoDB" id="3201626at2759"/>
<gene>
    <name evidence="3" type="ORF">RSOLAG1IB_06545</name>
</gene>
<dbReference type="EMBL" id="LN679113">
    <property type="protein sequence ID" value="CEL53764.1"/>
    <property type="molecule type" value="Genomic_DNA"/>
</dbReference>
<feature type="transmembrane region" description="Helical" evidence="2">
    <location>
        <begin position="76"/>
        <end position="97"/>
    </location>
</feature>
<name>A0A0B7FA22_THACB</name>
<keyword evidence="2" id="KW-0472">Membrane</keyword>
<evidence type="ECO:0000256" key="1">
    <source>
        <dbReference type="SAM" id="MobiDB-lite"/>
    </source>
</evidence>
<sequence length="420" mass="47127">MNWLAFNSTSLQLTGHAPFAITSYNVSVTLSPGFIDKTEEVVIPIHFNNTPMTFVTTSFSVYVLGEQSSGSDMREWIPYLVVVLITIIMFGFFSVLVTCCCWQDMCRRSPNPSHLDEDNRGADFSGGKDNRCMRQRGNQRLTNLEAGWLVFGKTSTRPKPSQVIPYSVFKPSSMSLRLANIHVVKQEPFTRVEARTPEVYENVQYANIPAGSSFAYKPKIHYAASRLSKSPLNVRARAEPFSPEWIRFCPETMVVWGLAPEDIEQAMPDGLDVIILSESVGHALAKLRITIPTRIPPIDTSPASNRFVFLYGDGTQSETVNGVDILYIPCGTKYRVKYYPPLPRGPVREGRYGFCPSSRTPPWLTPNPHTLELSGDTTGCESGDFTDLLLLDFYTHREVSRLRITVLVRTEDRQFGASNT</sequence>
<reference evidence="3 4" key="1">
    <citation type="submission" date="2014-11" db="EMBL/GenBank/DDBJ databases">
        <authorList>
            <person name="Wibberg Daniel"/>
        </authorList>
    </citation>
    <scope>NUCLEOTIDE SEQUENCE [LARGE SCALE GENOMIC DNA]</scope>
    <source>
        <strain evidence="3">Rhizoctonia solani AG1-IB 7/3/14</strain>
    </source>
</reference>
<feature type="region of interest" description="Disordered" evidence="1">
    <location>
        <begin position="111"/>
        <end position="131"/>
    </location>
</feature>
<keyword evidence="2" id="KW-0812">Transmembrane</keyword>